<dbReference type="SUPFAM" id="SSF48452">
    <property type="entry name" value="TPR-like"/>
    <property type="match status" value="1"/>
</dbReference>
<dbReference type="AlphaFoldDB" id="A0A317U445"/>
<name>A0A317U445_9GAMM</name>
<comment type="caution">
    <text evidence="1">The sequence shown here is derived from an EMBL/GenBank/DDBJ whole genome shotgun (WGS) entry which is preliminary data.</text>
</comment>
<dbReference type="RefSeq" id="WP_110141806.1">
    <property type="nucleotide sequence ID" value="NZ_QHJG01000006.1"/>
</dbReference>
<gene>
    <name evidence="1" type="ORF">DGG96_04720</name>
</gene>
<dbReference type="Gene3D" id="1.25.40.10">
    <property type="entry name" value="Tetratricopeptide repeat domain"/>
    <property type="match status" value="1"/>
</dbReference>
<dbReference type="OrthoDB" id="5632331at2"/>
<protein>
    <recommendedName>
        <fullName evidence="3">Tetratricopeptide repeat protein</fullName>
    </recommendedName>
</protein>
<dbReference type="Proteomes" id="UP000247152">
    <property type="component" value="Unassembled WGS sequence"/>
</dbReference>
<sequence length="505" mass="57689">MHNTIINQFAKIMPTFIQVSEDDAVQYSPSQLAYYALHPKFDKKFHAYATYEPTKIAPKEEIVLKSTGVHHCHTVIVRDRTYNNYFMLHVSPQALRRPYNPVNKEVGTAVSTSGFGLFFMDSDIALTNVKKPAYIDLDPYYYNSELIGTHSNSELEVIVVANNEHWNIENVQEKILTTLQERIPGKLVKSNVIINEALNHAYYYSVAFNPESETLTVISNNGLYTESYENAFNNNINKYAHEKLPEEKQMKLKEKLRDLKTQSDKFLGKLLRAIDSREPLEYLVLNPSHDFIKFTQDNRIEIEELINGMESVISESKNPVLNLGSPALYDAYKNLGLLHLGARNYDKSAFYFSRAADYATSMSKAEFDEDKVFFSTLAGAAFERNGDLEKAYPYYKEATNSFLGYVNQADAQISFARIASQIKGNEVEALNVVIKAKRNLNTVIKQVEQGQPPEQQKILKILNLRITACDNLLHSLQNVLIEHRHEDDVLQHEYDKLFALSTVTL</sequence>
<organism evidence="1 2">
    <name type="scientific">Legionella qingyii</name>
    <dbReference type="NCBI Taxonomy" id="2184757"/>
    <lineage>
        <taxon>Bacteria</taxon>
        <taxon>Pseudomonadati</taxon>
        <taxon>Pseudomonadota</taxon>
        <taxon>Gammaproteobacteria</taxon>
        <taxon>Legionellales</taxon>
        <taxon>Legionellaceae</taxon>
        <taxon>Legionella</taxon>
    </lineage>
</organism>
<evidence type="ECO:0008006" key="3">
    <source>
        <dbReference type="Google" id="ProtNLM"/>
    </source>
</evidence>
<dbReference type="EMBL" id="QHJG01000006">
    <property type="protein sequence ID" value="PWY56714.1"/>
    <property type="molecule type" value="Genomic_DNA"/>
</dbReference>
<evidence type="ECO:0000313" key="2">
    <source>
        <dbReference type="Proteomes" id="UP000247152"/>
    </source>
</evidence>
<proteinExistence type="predicted"/>
<evidence type="ECO:0000313" key="1">
    <source>
        <dbReference type="EMBL" id="PWY56714.1"/>
    </source>
</evidence>
<dbReference type="InterPro" id="IPR011990">
    <property type="entry name" value="TPR-like_helical_dom_sf"/>
</dbReference>
<reference evidence="1 2" key="1">
    <citation type="submission" date="2018-05" db="EMBL/GenBank/DDBJ databases">
        <title>Legionella qingyii sp.nov., whole genome shotgun sequence.</title>
        <authorList>
            <person name="Wu H."/>
            <person name="Zhu Q."/>
            <person name="Hu C."/>
        </authorList>
    </citation>
    <scope>NUCLEOTIDE SEQUENCE [LARGE SCALE GENOMIC DNA]</scope>
    <source>
        <strain evidence="1 2">HEB18</strain>
    </source>
</reference>
<accession>A0A317U445</accession>